<evidence type="ECO:0000313" key="2">
    <source>
        <dbReference type="Proteomes" id="UP000309997"/>
    </source>
</evidence>
<keyword evidence="2" id="KW-1185">Reference proteome</keyword>
<accession>A0ACC4CII2</accession>
<protein>
    <submittedName>
        <fullName evidence="1">Uncharacterized protein</fullName>
    </submittedName>
</protein>
<reference evidence="1 2" key="1">
    <citation type="journal article" date="2024" name="Plant Biotechnol. J.">
        <title>Genome and CRISPR/Cas9 system of a widespread forest tree (Populus alba) in the world.</title>
        <authorList>
            <person name="Liu Y.J."/>
            <person name="Jiang P.F."/>
            <person name="Han X.M."/>
            <person name="Li X.Y."/>
            <person name="Wang H.M."/>
            <person name="Wang Y.J."/>
            <person name="Wang X.X."/>
            <person name="Zeng Q.Y."/>
        </authorList>
    </citation>
    <scope>NUCLEOTIDE SEQUENCE [LARGE SCALE GENOMIC DNA]</scope>
    <source>
        <strain evidence="2">cv. PAL-ZL1</strain>
    </source>
</reference>
<sequence length="120" mass="13184">MEVRRSFRIFLPGNRQVVTVVSGIAISVFRCCRFSVNFPLPVQELQAGVRANKVSAWLARNARLLSARQLTWISNSSQAPFLSEENAISAAAVATEENGTCLSGTCIYATQRMFASDARQ</sequence>
<gene>
    <name evidence="1" type="ORF">D5086_009021</name>
</gene>
<comment type="caution">
    <text evidence="1">The sequence shown here is derived from an EMBL/GenBank/DDBJ whole genome shotgun (WGS) entry which is preliminary data.</text>
</comment>
<proteinExistence type="predicted"/>
<organism evidence="1 2">
    <name type="scientific">Populus alba</name>
    <name type="common">White poplar</name>
    <dbReference type="NCBI Taxonomy" id="43335"/>
    <lineage>
        <taxon>Eukaryota</taxon>
        <taxon>Viridiplantae</taxon>
        <taxon>Streptophyta</taxon>
        <taxon>Embryophyta</taxon>
        <taxon>Tracheophyta</taxon>
        <taxon>Spermatophyta</taxon>
        <taxon>Magnoliopsida</taxon>
        <taxon>eudicotyledons</taxon>
        <taxon>Gunneridae</taxon>
        <taxon>Pentapetalae</taxon>
        <taxon>rosids</taxon>
        <taxon>fabids</taxon>
        <taxon>Malpighiales</taxon>
        <taxon>Salicaceae</taxon>
        <taxon>Saliceae</taxon>
        <taxon>Populus</taxon>
    </lineage>
</organism>
<dbReference type="Proteomes" id="UP000309997">
    <property type="component" value="Unassembled WGS sequence"/>
</dbReference>
<name>A0ACC4CII2_POPAL</name>
<evidence type="ECO:0000313" key="1">
    <source>
        <dbReference type="EMBL" id="KAL3597384.1"/>
    </source>
</evidence>
<dbReference type="EMBL" id="RCHU02000004">
    <property type="protein sequence ID" value="KAL3597384.1"/>
    <property type="molecule type" value="Genomic_DNA"/>
</dbReference>